<feature type="compositionally biased region" description="Low complexity" evidence="15">
    <location>
        <begin position="2279"/>
        <end position="2295"/>
    </location>
</feature>
<keyword evidence="9" id="KW-0175">Coiled coil</keyword>
<dbReference type="SUPFAM" id="SSF47370">
    <property type="entry name" value="Bromodomain"/>
    <property type="match status" value="1"/>
</dbReference>
<feature type="compositionally biased region" description="Basic and acidic residues" evidence="15">
    <location>
        <begin position="988"/>
        <end position="1023"/>
    </location>
</feature>
<dbReference type="InterPro" id="IPR028941">
    <property type="entry name" value="WHIM2_dom"/>
</dbReference>
<dbReference type="GO" id="GO:0045944">
    <property type="term" value="P:positive regulation of transcription by RNA polymerase II"/>
    <property type="evidence" value="ECO:0007669"/>
    <property type="project" value="UniProtKB-ARBA"/>
</dbReference>
<keyword evidence="11" id="KW-0804">Transcription</keyword>
<dbReference type="PRINTS" id="PR00503">
    <property type="entry name" value="BROMODOMAIN"/>
</dbReference>
<feature type="compositionally biased region" description="Polar residues" evidence="15">
    <location>
        <begin position="1539"/>
        <end position="1567"/>
    </location>
</feature>
<evidence type="ECO:0000256" key="14">
    <source>
        <dbReference type="PROSITE-ProRule" id="PRU00146"/>
    </source>
</evidence>
<keyword evidence="12" id="KW-0539">Nucleus</keyword>
<feature type="region of interest" description="Disordered" evidence="15">
    <location>
        <begin position="1489"/>
        <end position="1518"/>
    </location>
</feature>
<dbReference type="Pfam" id="PF00439">
    <property type="entry name" value="Bromodomain"/>
    <property type="match status" value="1"/>
</dbReference>
<feature type="region of interest" description="Disordered" evidence="15">
    <location>
        <begin position="2516"/>
        <end position="2579"/>
    </location>
</feature>
<dbReference type="GO" id="GO:0008270">
    <property type="term" value="F:zinc ion binding"/>
    <property type="evidence" value="ECO:0007669"/>
    <property type="project" value="UniProtKB-KW"/>
</dbReference>
<feature type="compositionally biased region" description="Basic residues" evidence="15">
    <location>
        <begin position="76"/>
        <end position="86"/>
    </location>
</feature>
<dbReference type="SMART" id="SM00571">
    <property type="entry name" value="DDT"/>
    <property type="match status" value="1"/>
</dbReference>
<feature type="compositionally biased region" description="Basic and acidic residues" evidence="15">
    <location>
        <begin position="1378"/>
        <end position="1392"/>
    </location>
</feature>
<feature type="compositionally biased region" description="Polar residues" evidence="15">
    <location>
        <begin position="2296"/>
        <end position="2352"/>
    </location>
</feature>
<keyword evidence="3" id="KW-0479">Metal-binding</keyword>
<evidence type="ECO:0000256" key="12">
    <source>
        <dbReference type="ARBA" id="ARBA00023242"/>
    </source>
</evidence>
<feature type="compositionally biased region" description="Basic and acidic residues" evidence="15">
    <location>
        <begin position="958"/>
        <end position="976"/>
    </location>
</feature>
<feature type="compositionally biased region" description="Low complexity" evidence="15">
    <location>
        <begin position="2256"/>
        <end position="2269"/>
    </location>
</feature>
<feature type="compositionally biased region" description="Polar residues" evidence="15">
    <location>
        <begin position="501"/>
        <end position="521"/>
    </location>
</feature>
<dbReference type="PROSITE" id="PS50827">
    <property type="entry name" value="DDT"/>
    <property type="match status" value="1"/>
</dbReference>
<dbReference type="InterPro" id="IPR036427">
    <property type="entry name" value="Bromodomain-like_sf"/>
</dbReference>
<feature type="compositionally biased region" description="Low complexity" evidence="15">
    <location>
        <begin position="2096"/>
        <end position="2108"/>
    </location>
</feature>
<dbReference type="PANTHER" id="PTHR45975">
    <property type="entry name" value="NUCLEOSOME-REMODELING FACTOR SUBUNIT BPTF"/>
    <property type="match status" value="1"/>
</dbReference>
<dbReference type="SMART" id="SM00249">
    <property type="entry name" value="PHD"/>
    <property type="match status" value="2"/>
</dbReference>
<feature type="compositionally biased region" description="Polar residues" evidence="15">
    <location>
        <begin position="2227"/>
        <end position="2255"/>
    </location>
</feature>
<evidence type="ECO:0000256" key="9">
    <source>
        <dbReference type="ARBA" id="ARBA00023054"/>
    </source>
</evidence>
<keyword evidence="5 14" id="KW-0863">Zinc-finger</keyword>
<keyword evidence="2" id="KW-0597">Phosphoprotein</keyword>
<protein>
    <submittedName>
        <fullName evidence="19">Nucleosome-remodeling factor subunit BPTF isoform 2</fullName>
    </submittedName>
</protein>
<dbReference type="InterPro" id="IPR001965">
    <property type="entry name" value="Znf_PHD"/>
</dbReference>
<feature type="compositionally biased region" description="Basic and acidic residues" evidence="15">
    <location>
        <begin position="2435"/>
        <end position="2450"/>
    </location>
</feature>
<dbReference type="EMBL" id="KR905076">
    <property type="protein sequence ID" value="AKZ42264.1"/>
    <property type="molecule type" value="mRNA"/>
</dbReference>
<feature type="compositionally biased region" description="Low complexity" evidence="15">
    <location>
        <begin position="61"/>
        <end position="74"/>
    </location>
</feature>
<feature type="compositionally biased region" description="Polar residues" evidence="15">
    <location>
        <begin position="2115"/>
        <end position="2126"/>
    </location>
</feature>
<dbReference type="PROSITE" id="PS00633">
    <property type="entry name" value="BROMODOMAIN_1"/>
    <property type="match status" value="1"/>
</dbReference>
<feature type="compositionally biased region" description="Polar residues" evidence="15">
    <location>
        <begin position="1167"/>
        <end position="1182"/>
    </location>
</feature>
<feature type="region of interest" description="Disordered" evidence="15">
    <location>
        <begin position="2096"/>
        <end position="2137"/>
    </location>
</feature>
<keyword evidence="6" id="KW-0862">Zinc</keyword>
<dbReference type="GO" id="GO:0006338">
    <property type="term" value="P:chromatin remodeling"/>
    <property type="evidence" value="ECO:0007669"/>
    <property type="project" value="UniProtKB-ARBA"/>
</dbReference>
<evidence type="ECO:0000256" key="10">
    <source>
        <dbReference type="ARBA" id="ARBA00023117"/>
    </source>
</evidence>
<dbReference type="FunFam" id="3.30.40.10:FF:000036">
    <property type="entry name" value="nucleosome-remodeling factor subunit BPTF isoform X1"/>
    <property type="match status" value="1"/>
</dbReference>
<evidence type="ECO:0000256" key="2">
    <source>
        <dbReference type="ARBA" id="ARBA00022553"/>
    </source>
</evidence>
<dbReference type="GO" id="GO:0000978">
    <property type="term" value="F:RNA polymerase II cis-regulatory region sequence-specific DNA binding"/>
    <property type="evidence" value="ECO:0007669"/>
    <property type="project" value="TreeGrafter"/>
</dbReference>
<keyword evidence="4" id="KW-0677">Repeat</keyword>
<keyword evidence="7" id="KW-0156">Chromatin regulator</keyword>
<dbReference type="CDD" id="cd15559">
    <property type="entry name" value="PHD1_BPTF"/>
    <property type="match status" value="1"/>
</dbReference>
<dbReference type="GO" id="GO:0016589">
    <property type="term" value="C:NURF complex"/>
    <property type="evidence" value="ECO:0007669"/>
    <property type="project" value="InterPro"/>
</dbReference>
<dbReference type="Pfam" id="PF00628">
    <property type="entry name" value="PHD"/>
    <property type="match status" value="2"/>
</dbReference>
<feature type="domain" description="DDT" evidence="18">
    <location>
        <begin position="111"/>
        <end position="171"/>
    </location>
</feature>
<evidence type="ECO:0000256" key="7">
    <source>
        <dbReference type="ARBA" id="ARBA00022853"/>
    </source>
</evidence>
<keyword evidence="8" id="KW-0805">Transcription regulation</keyword>
<evidence type="ECO:0000256" key="5">
    <source>
        <dbReference type="ARBA" id="ARBA00022771"/>
    </source>
</evidence>
<feature type="region of interest" description="Disordered" evidence="15">
    <location>
        <begin position="2213"/>
        <end position="2386"/>
    </location>
</feature>
<dbReference type="CDD" id="cd15560">
    <property type="entry name" value="PHD2_3_BPTF"/>
    <property type="match status" value="1"/>
</dbReference>
<feature type="region of interest" description="Disordered" evidence="15">
    <location>
        <begin position="1530"/>
        <end position="1567"/>
    </location>
</feature>
<feature type="compositionally biased region" description="Basic and acidic residues" evidence="15">
    <location>
        <begin position="444"/>
        <end position="467"/>
    </location>
</feature>
<feature type="compositionally biased region" description="Acidic residues" evidence="15">
    <location>
        <begin position="468"/>
        <end position="487"/>
    </location>
</feature>
<evidence type="ECO:0000256" key="13">
    <source>
        <dbReference type="PROSITE-ProRule" id="PRU00035"/>
    </source>
</evidence>
<keyword evidence="10 13" id="KW-0103">Bromodomain</keyword>
<name>A0A0K2A1D6_CASFI</name>
<feature type="compositionally biased region" description="Basic and acidic residues" evidence="15">
    <location>
        <begin position="535"/>
        <end position="548"/>
    </location>
</feature>
<feature type="compositionally biased region" description="Low complexity" evidence="15">
    <location>
        <begin position="2213"/>
        <end position="2225"/>
    </location>
</feature>
<feature type="compositionally biased region" description="Low complexity" evidence="15">
    <location>
        <begin position="1923"/>
        <end position="1936"/>
    </location>
</feature>
<evidence type="ECO:0000256" key="11">
    <source>
        <dbReference type="ARBA" id="ARBA00023163"/>
    </source>
</evidence>
<feature type="compositionally biased region" description="Basic and acidic residues" evidence="15">
    <location>
        <begin position="488"/>
        <end position="500"/>
    </location>
</feature>
<feature type="region of interest" description="Disordered" evidence="15">
    <location>
        <begin position="1907"/>
        <end position="1936"/>
    </location>
</feature>
<feature type="region of interest" description="Disordered" evidence="15">
    <location>
        <begin position="1165"/>
        <end position="1201"/>
    </location>
</feature>
<dbReference type="PROSITE" id="PS01359">
    <property type="entry name" value="ZF_PHD_1"/>
    <property type="match status" value="2"/>
</dbReference>
<organism evidence="19">
    <name type="scientific">Castor fiber</name>
    <name type="common">Eurasian beaver</name>
    <dbReference type="NCBI Taxonomy" id="10185"/>
    <lineage>
        <taxon>Eukaryota</taxon>
        <taxon>Metazoa</taxon>
        <taxon>Chordata</taxon>
        <taxon>Craniata</taxon>
        <taxon>Vertebrata</taxon>
        <taxon>Euteleostomi</taxon>
        <taxon>Mammalia</taxon>
        <taxon>Eutheria</taxon>
        <taxon>Euarchontoglires</taxon>
        <taxon>Glires</taxon>
        <taxon>Rodentia</taxon>
        <taxon>Castorimorpha</taxon>
        <taxon>Castoridae</taxon>
        <taxon>Castor</taxon>
    </lineage>
</organism>
<reference evidence="19" key="1">
    <citation type="submission" date="2015-05" db="EMBL/GenBank/DDBJ databases">
        <title>Utilizing next-generation sequencing to resolve the backbone and inform taxonomy of the Core Goodeniaceae.</title>
        <authorList>
            <person name="Michener P.S."/>
            <person name="Gardner A.G."/>
            <person name="Jabaily R.S."/>
            <person name="Sessa E."/>
        </authorList>
    </citation>
    <scope>NUCLEOTIDE SEQUENCE</scope>
    <source>
        <tissue evidence="19">Placenta</tissue>
    </source>
</reference>
<evidence type="ECO:0000259" key="16">
    <source>
        <dbReference type="PROSITE" id="PS50014"/>
    </source>
</evidence>
<evidence type="ECO:0000256" key="1">
    <source>
        <dbReference type="ARBA" id="ARBA00004123"/>
    </source>
</evidence>
<evidence type="ECO:0000256" key="4">
    <source>
        <dbReference type="ARBA" id="ARBA00022737"/>
    </source>
</evidence>
<accession>A0A0K2A1D6</accession>
<dbReference type="InterPro" id="IPR038028">
    <property type="entry name" value="BPTF"/>
</dbReference>
<feature type="region of interest" description="Disordered" evidence="15">
    <location>
        <begin position="2435"/>
        <end position="2454"/>
    </location>
</feature>
<dbReference type="FunFam" id="3.30.40.10:FF:000048">
    <property type="entry name" value="nucleosome-remodeling factor subunit BPTF isoform X1"/>
    <property type="match status" value="1"/>
</dbReference>
<dbReference type="SMART" id="SM00297">
    <property type="entry name" value="BROMO"/>
    <property type="match status" value="1"/>
</dbReference>
<dbReference type="GO" id="GO:0045892">
    <property type="term" value="P:negative regulation of DNA-templated transcription"/>
    <property type="evidence" value="ECO:0007669"/>
    <property type="project" value="UniProtKB-ARBA"/>
</dbReference>
<feature type="compositionally biased region" description="Low complexity" evidence="15">
    <location>
        <begin position="1088"/>
        <end position="1102"/>
    </location>
</feature>
<dbReference type="InterPro" id="IPR019786">
    <property type="entry name" value="Zinc_finger_PHD-type_CS"/>
</dbReference>
<feature type="domain" description="PHD-type" evidence="17">
    <location>
        <begin position="261"/>
        <end position="308"/>
    </location>
</feature>
<feature type="domain" description="PHD-type" evidence="17">
    <location>
        <begin position="2588"/>
        <end position="2639"/>
    </location>
</feature>
<dbReference type="PANTHER" id="PTHR45975:SF2">
    <property type="entry name" value="NUCLEOSOME-REMODELING FACTOR SUBUNIT BPTF"/>
    <property type="match status" value="1"/>
</dbReference>
<dbReference type="PROSITE" id="PS50014">
    <property type="entry name" value="BROMODOMAIN_2"/>
    <property type="match status" value="1"/>
</dbReference>
<dbReference type="PROSITE" id="PS50016">
    <property type="entry name" value="ZF_PHD_2"/>
    <property type="match status" value="2"/>
</dbReference>
<feature type="compositionally biased region" description="Polar residues" evidence="15">
    <location>
        <begin position="562"/>
        <end position="577"/>
    </location>
</feature>
<feature type="region of interest" description="Disordered" evidence="15">
    <location>
        <begin position="852"/>
        <end position="871"/>
    </location>
</feature>
<feature type="region of interest" description="Disordered" evidence="15">
    <location>
        <begin position="439"/>
        <end position="647"/>
    </location>
</feature>
<evidence type="ECO:0000259" key="18">
    <source>
        <dbReference type="PROSITE" id="PS50827"/>
    </source>
</evidence>
<evidence type="ECO:0000256" key="3">
    <source>
        <dbReference type="ARBA" id="ARBA00022723"/>
    </source>
</evidence>
<feature type="compositionally biased region" description="Basic and acidic residues" evidence="15">
    <location>
        <begin position="1107"/>
        <end position="1118"/>
    </location>
</feature>
<dbReference type="InterPro" id="IPR019787">
    <property type="entry name" value="Znf_PHD-finger"/>
</dbReference>
<dbReference type="Gene3D" id="1.20.920.10">
    <property type="entry name" value="Bromodomain-like"/>
    <property type="match status" value="1"/>
</dbReference>
<feature type="region of interest" description="Disordered" evidence="15">
    <location>
        <begin position="1076"/>
        <end position="1127"/>
    </location>
</feature>
<comment type="subcellular location">
    <subcellularLocation>
        <location evidence="1">Nucleus</location>
    </subcellularLocation>
</comment>
<dbReference type="SUPFAM" id="SSF57903">
    <property type="entry name" value="FYVE/PHD zinc finger"/>
    <property type="match status" value="2"/>
</dbReference>
<dbReference type="InterPro" id="IPR001487">
    <property type="entry name" value="Bromodomain"/>
</dbReference>
<feature type="region of interest" description="Disordered" evidence="15">
    <location>
        <begin position="925"/>
        <end position="1026"/>
    </location>
</feature>
<evidence type="ECO:0000256" key="15">
    <source>
        <dbReference type="SAM" id="MobiDB-lite"/>
    </source>
</evidence>
<feature type="compositionally biased region" description="Pro residues" evidence="15">
    <location>
        <begin position="2525"/>
        <end position="2552"/>
    </location>
</feature>
<evidence type="ECO:0000313" key="19">
    <source>
        <dbReference type="EMBL" id="AKZ42264.1"/>
    </source>
</evidence>
<feature type="domain" description="Bromo" evidence="16">
    <location>
        <begin position="2665"/>
        <end position="2735"/>
    </location>
</feature>
<feature type="compositionally biased region" description="Low complexity" evidence="15">
    <location>
        <begin position="2353"/>
        <end position="2386"/>
    </location>
</feature>
<dbReference type="Pfam" id="PF02791">
    <property type="entry name" value="DDT"/>
    <property type="match status" value="1"/>
</dbReference>
<feature type="compositionally biased region" description="Polar residues" evidence="15">
    <location>
        <begin position="1489"/>
        <end position="1499"/>
    </location>
</feature>
<evidence type="ECO:0000256" key="6">
    <source>
        <dbReference type="ARBA" id="ARBA00022833"/>
    </source>
</evidence>
<dbReference type="Gene3D" id="3.30.40.10">
    <property type="entry name" value="Zinc/RING finger domain, C3HC4 (zinc finger)"/>
    <property type="match status" value="2"/>
</dbReference>
<dbReference type="InterPro" id="IPR013083">
    <property type="entry name" value="Znf_RING/FYVE/PHD"/>
</dbReference>
<evidence type="ECO:0000259" key="17">
    <source>
        <dbReference type="PROSITE" id="PS50016"/>
    </source>
</evidence>
<feature type="compositionally biased region" description="Acidic residues" evidence="15">
    <location>
        <begin position="15"/>
        <end position="57"/>
    </location>
</feature>
<feature type="region of interest" description="Disordered" evidence="15">
    <location>
        <begin position="1378"/>
        <end position="1398"/>
    </location>
</feature>
<dbReference type="InterPro" id="IPR018359">
    <property type="entry name" value="Bromodomain_CS"/>
</dbReference>
<feature type="compositionally biased region" description="Basic and acidic residues" evidence="15">
    <location>
        <begin position="852"/>
        <end position="868"/>
    </location>
</feature>
<dbReference type="InterPro" id="IPR011011">
    <property type="entry name" value="Znf_FYVE_PHD"/>
</dbReference>
<dbReference type="InterPro" id="IPR018501">
    <property type="entry name" value="DDT_dom"/>
</dbReference>
<dbReference type="Pfam" id="PF15613">
    <property type="entry name" value="WSD"/>
    <property type="match status" value="1"/>
</dbReference>
<feature type="region of interest" description="Disordered" evidence="15">
    <location>
        <begin position="1"/>
        <end position="98"/>
    </location>
</feature>
<sequence>MVLGQEDGLQRHSEEEEEEDGDAEETQDSEDDEEDEMEEDDDDSDYPEEMEDDDDDASYCTESSFRSHSTYSSTPGRRKPRVHRPRSPILEEKDIPPLDFPKSSEDLMVPNEHIMNVIAIYEVLRNFGTVLRLSPFRFEDFCAALVSQEQCTLMAEMHVVLLKAVLREEDTSNTTFGPADLKDSVNSTLYFIDGMTWPEVLRVYCESDKEYHHVLPYQEAEDYPYGPVENKIKVLQFLVDQFLTTNIAREELMSEGVIQYDDHCRVCHKLGDLLCCETCSAVYHLECVKPPLEEVPEDEWQCEVCVAHKVPGVTDCVAEIQKNKPYIRHEPIGYDRSRRKYWFLNRRLIIEEDTENENEKKIWYYSTKVQLAELIECLDKDYWEAELCKVLEEMREEIHRHMAITEDLTNKARGSNKSFLAAANEEILDSIRAKKGDIDDDKSLEETEKEKNEIETNNSKDAEKNREELEDQSLEKDSEDTAPDDGPEQGKAEEPTEVGDKSNSVSANLGDNTTNASSEETSPCEGRSPEGCLSETHDSSNMAEKKVASELPQDVSEDPNKTCDSSNTSATTTSIQPNLEISNSSSELNSSQSESAKAADDPESGEREPHTPVSVQEEIGDFRLEKSNGEISESPGAGRGTSGSTRIITRLRNPDSKLSQLKSQQVAAAAHEANKLFKEGKEVLVVNSQGEISRLSTKKEVVMKGNINNYFKLGQEGKYRVYHNQYSTNSFALNKHQHREDHDKRRHLAHKFCLTPAGEFRWNGSVHGSKVLTISTLRLTITQLESNIPSSFLHPNWASHRANWIKAVQMCSKPREFALALAILECAVKPVVMLPIWRESLGHTRLHRMTSIEREEKEKVKKKEKKQEEEETMQQATWVKYTFPVKHQVWKQKGEEYRVTGYGGWSWISKTHVYRFVPKLPGNTNVNYRKSLEGSKNITDENMDESDKRKSPQSPKKIKAESESEKGEVKDSDAAKGADQSEMAISKMTEKKDRDVKELLDSDDKSFKEEPMEIDDDGVKTESHVNCQESSQVDVVNVSEGFHLRTSYKKKTKSSKLDGLLERRIKQFTLEEKQRLEKMKLEGGIKGTGKSSTSSLKSLSESPVSTKAKEECQSDLLKEQNPSANNDKCEDILQECSQNNSSELAVSDSSFATSKLYPKDQMVDDVSVQSPGTNDQKQNSVENDMDASLSETASKGQELGKTKTKGREFFIDVSKPADTDNFGPLIYKNKKPLRQEDNDIISSKNALLTSVPKSTSNRNVPSLSKAVDFDGKLGCDSECNSTLENSSDTMSIQDSSEEDMMVQNSNENISEQFITPEQGIENLEPVKCELISKSTGNCDDQLQGRVTETNGKKPCQQPKLEEKTVNKCIDQINLKNVNDKRNNENRESEKKGQRSTFQVNGKDNKTKVYLKGECLKEISESKVAVSGNVEPRVNNINKITPENIKSLTVKESAVKPFVNGDVIMEDFSEKSNSETNSCLLSSADAEGNYQDSLRTLPSTKESDRTEMTTSLSSCPESNSFNQVEDMEIETSEVKKVTPSPITSGEDSNLSNDFTDENGLTSNKAENINGESKRKTVITEVTTMTSTVATESKTVIKVAKGDKHTVVSSTENCAKSTVTTTTTTVTKLSTPSTGSSVDIISVKEQSKTVVTTTVTDSLTTAGGTLVTSMTVSKEYSTRDKVKLMKFSRPKKTRSGTALPSYRKFVTKSSKKSIFVLPNDDLKKLARKGGIREVPYFNYNAKPALDIWPYPSPRPTFGITWRYRLQTVKSLAGVSLMLRLLWASLRWDDMAAKAPPGGGTTRTETSETEITTTEIIKRRDVGPYGIRSEYCIRKIICPIGVPEAPKETPTPQRKGLRSSALRPKRPETPKQTGPVIIETWVAEEELELWEIRAFAERVEKEKAQAVEQQAKKRLEQQKPTVIAASTTSSTNSTTSTLSPAQKVMVAPISGSVTPGTKMVLTTKVGSPATVTFQQNKNFHQTFATWVKQGQSNSGVVQVQQKVLGIIPSSTGTSQQTLTSFQPRTATVTIRPNTSASGGTTSTSQVITGPQIRPGMTVIRTPLQQSTLGKAIIRTPVMVQPGAPQQVVTQIIRGQPVSTAISAPSTASSTPGHKGLTPGTSTTNIQSSTPQPPRPQQGQVKLTMAQLTQLTQGHGGNQGLTVVIQGQGQTTGQLQLIPQGVTILPGPGQQLMQAAMPNGTVQRFLFTPLTTTATTASTTTTTVSTATAGSGEQKQNKLPPQTQVQQAKTLPPTHSSSVSPAETQPQTAQPSAQPQPQPQSPVQPEVQTQPEAQPQTAVSSHIPSEAQPTQAQSSKPQVAAQCQPQSTVQGQSPVRVQSPPQTRLRPSTPSQVSPGQQSQIQTTTSQPIPIQPHTSLQIPSQGQPQSQPQVVMKHNAVIEHLKQKKTMTPAEREDNQRMIVCNQVMKYILDKIDKEEKQAAKKRKREESVEQKRSKQNATKLSALLFKHKEQLKAEILKKRALLDKDLQIEVQEELKRDLKMKKEKEMAQVVQASAVATPTPPVAVTTPAPPAPPAPPPSPPAAPTPQPAGLPTPLLPGASQKRKREEEKDSKSKKKKMISTTSKETKKDTKLYCICKTPYDESKFYIGCDRCQNWYHGRCVGILQSEAELIDEYVCPQCQSTEDAMTVLTPLTEKDYEGLKRVLRSLQAHKMAWPFLEPVDPNDAPDYYGVIKEPMDLATMEERVQRRYYEKLTEFVADMTKIFDNCRYYNPSDSPFYQCAEVLESFFVQKLKGFKASRSHNNKLQSTAS</sequence>
<feature type="compositionally biased region" description="Basic and acidic residues" evidence="15">
    <location>
        <begin position="597"/>
        <end position="610"/>
    </location>
</feature>
<proteinExistence type="evidence at transcript level"/>
<feature type="region of interest" description="Disordered" evidence="15">
    <location>
        <begin position="1840"/>
        <end position="1869"/>
    </location>
</feature>
<feature type="compositionally biased region" description="Low complexity" evidence="15">
    <location>
        <begin position="578"/>
        <end position="595"/>
    </location>
</feature>
<evidence type="ECO:0000256" key="8">
    <source>
        <dbReference type="ARBA" id="ARBA00023015"/>
    </source>
</evidence>
<feature type="compositionally biased region" description="Polar residues" evidence="15">
    <location>
        <begin position="1507"/>
        <end position="1518"/>
    </location>
</feature>
<dbReference type="FunFam" id="1.20.920.10:FF:000018">
    <property type="entry name" value="nucleosome-remodeling factor subunit BPTF isoform X1"/>
    <property type="match status" value="1"/>
</dbReference>
<dbReference type="CDD" id="cd05509">
    <property type="entry name" value="Bromo_gcn5_like"/>
    <property type="match status" value="1"/>
</dbReference>